<keyword evidence="1" id="KW-0627">Porphyrin biosynthesis</keyword>
<accession>K1SJR1</accession>
<evidence type="ECO:0000313" key="4">
    <source>
        <dbReference type="EMBL" id="EKC55624.1"/>
    </source>
</evidence>
<evidence type="ECO:0000256" key="1">
    <source>
        <dbReference type="ARBA" id="ARBA00023244"/>
    </source>
</evidence>
<reference evidence="4" key="1">
    <citation type="journal article" date="2013" name="Environ. Microbiol.">
        <title>Microbiota from the distal guts of lean and obese adolescents exhibit partial functional redundancy besides clear differences in community structure.</title>
        <authorList>
            <person name="Ferrer M."/>
            <person name="Ruiz A."/>
            <person name="Lanza F."/>
            <person name="Haange S.B."/>
            <person name="Oberbach A."/>
            <person name="Till H."/>
            <person name="Bargiela R."/>
            <person name="Campoy C."/>
            <person name="Segura M.T."/>
            <person name="Richter M."/>
            <person name="von Bergen M."/>
            <person name="Seifert J."/>
            <person name="Suarez A."/>
        </authorList>
    </citation>
    <scope>NUCLEOTIDE SEQUENCE</scope>
</reference>
<comment type="caution">
    <text evidence="4">The sequence shown here is derived from an EMBL/GenBank/DDBJ whole genome shotgun (WGS) entry which is preliminary data.</text>
</comment>
<feature type="domain" description="Tetrapyrrole biosynthesis uroporphyrinogen III synthase" evidence="3">
    <location>
        <begin position="115"/>
        <end position="185"/>
    </location>
</feature>
<feature type="domain" description="Tetrapyrrole methylase" evidence="2">
    <location>
        <begin position="3"/>
        <end position="59"/>
    </location>
</feature>
<dbReference type="GO" id="GO:0004851">
    <property type="term" value="F:uroporphyrin-III C-methyltransferase activity"/>
    <property type="evidence" value="ECO:0007669"/>
    <property type="project" value="TreeGrafter"/>
</dbReference>
<dbReference type="Pfam" id="PF02602">
    <property type="entry name" value="HEM4"/>
    <property type="match status" value="1"/>
</dbReference>
<dbReference type="EMBL" id="AJWY01010409">
    <property type="protein sequence ID" value="EKC55624.1"/>
    <property type="molecule type" value="Genomic_DNA"/>
</dbReference>
<dbReference type="GO" id="GO:0019354">
    <property type="term" value="P:siroheme biosynthetic process"/>
    <property type="evidence" value="ECO:0007669"/>
    <property type="project" value="TreeGrafter"/>
</dbReference>
<name>K1SJR1_9ZZZZ</name>
<evidence type="ECO:0000259" key="2">
    <source>
        <dbReference type="Pfam" id="PF00590"/>
    </source>
</evidence>
<keyword evidence="4" id="KW-0808">Transferase</keyword>
<sequence>MKKCAETDGTLVFLMGLRNLPDIVENLIRNGKSEDTPVAVVSNGACAKNQTVRGTLSTICENVKSAEVVPPAVIVVGETAKFDFAPTITRPLKNVSVTVTGTRKLSDKLGKMLTLSGAEVKRHDLLKVIEYHDNEAFDNAINGIDGYDYVVLTSMNGAEIFMSRLRKLKKDIRSFANIKFAVIGSG</sequence>
<dbReference type="GO" id="GO:0032259">
    <property type="term" value="P:methylation"/>
    <property type="evidence" value="ECO:0007669"/>
    <property type="project" value="UniProtKB-KW"/>
</dbReference>
<feature type="non-terminal residue" evidence="4">
    <location>
        <position position="186"/>
    </location>
</feature>
<dbReference type="InterPro" id="IPR050161">
    <property type="entry name" value="Siro_Cobalamin_biosynth"/>
</dbReference>
<dbReference type="InterPro" id="IPR035996">
    <property type="entry name" value="4pyrrol_Methylase_sf"/>
</dbReference>
<dbReference type="Gene3D" id="3.40.50.10090">
    <property type="match status" value="1"/>
</dbReference>
<keyword evidence="4" id="KW-0489">Methyltransferase</keyword>
<dbReference type="SUPFAM" id="SSF69618">
    <property type="entry name" value="HemD-like"/>
    <property type="match status" value="1"/>
</dbReference>
<gene>
    <name evidence="4" type="ORF">LEA_15249</name>
</gene>
<dbReference type="AlphaFoldDB" id="K1SJR1"/>
<dbReference type="GO" id="GO:0004852">
    <property type="term" value="F:uroporphyrinogen-III synthase activity"/>
    <property type="evidence" value="ECO:0007669"/>
    <property type="project" value="InterPro"/>
</dbReference>
<dbReference type="Gene3D" id="3.30.950.10">
    <property type="entry name" value="Methyltransferase, Cobalt-precorrin-4 Transmethylase, Domain 2"/>
    <property type="match status" value="1"/>
</dbReference>
<proteinExistence type="predicted"/>
<protein>
    <submittedName>
        <fullName evidence="4">Uroporphyrin-III C-methyltransferase</fullName>
    </submittedName>
</protein>
<dbReference type="InterPro" id="IPR014776">
    <property type="entry name" value="4pyrrole_Mease_sub2"/>
</dbReference>
<dbReference type="Pfam" id="PF00590">
    <property type="entry name" value="TP_methylase"/>
    <property type="match status" value="1"/>
</dbReference>
<dbReference type="PANTHER" id="PTHR45790:SF3">
    <property type="entry name" value="S-ADENOSYL-L-METHIONINE-DEPENDENT UROPORPHYRINOGEN III METHYLTRANSFERASE, CHLOROPLASTIC"/>
    <property type="match status" value="1"/>
</dbReference>
<dbReference type="InterPro" id="IPR000878">
    <property type="entry name" value="4pyrrol_Mease"/>
</dbReference>
<dbReference type="InterPro" id="IPR003754">
    <property type="entry name" value="4pyrrol_synth_uPrphyn_synth"/>
</dbReference>
<dbReference type="PANTHER" id="PTHR45790">
    <property type="entry name" value="SIROHEME SYNTHASE-RELATED"/>
    <property type="match status" value="1"/>
</dbReference>
<dbReference type="InterPro" id="IPR036108">
    <property type="entry name" value="4pyrrol_syn_uPrphyn_synt_sf"/>
</dbReference>
<dbReference type="SUPFAM" id="SSF53790">
    <property type="entry name" value="Tetrapyrrole methylase"/>
    <property type="match status" value="1"/>
</dbReference>
<organism evidence="4">
    <name type="scientific">human gut metagenome</name>
    <dbReference type="NCBI Taxonomy" id="408170"/>
    <lineage>
        <taxon>unclassified sequences</taxon>
        <taxon>metagenomes</taxon>
        <taxon>organismal metagenomes</taxon>
    </lineage>
</organism>
<evidence type="ECO:0000259" key="3">
    <source>
        <dbReference type="Pfam" id="PF02602"/>
    </source>
</evidence>